<evidence type="ECO:0000313" key="8">
    <source>
        <dbReference type="EMBL" id="ANZ44107.1"/>
    </source>
</evidence>
<dbReference type="PANTHER" id="PTHR30294">
    <property type="entry name" value="MEMBRANE COMPONENT OF ABC TRANSPORTER YHHJ-RELATED"/>
    <property type="match status" value="1"/>
</dbReference>
<keyword evidence="5" id="KW-0812">Transmembrane</keyword>
<evidence type="ECO:0000256" key="1">
    <source>
        <dbReference type="ARBA" id="ARBA00004651"/>
    </source>
</evidence>
<keyword evidence="7" id="KW-0472">Membrane</keyword>
<keyword evidence="9" id="KW-1185">Reference proteome</keyword>
<keyword evidence="4" id="KW-1003">Cell membrane</keyword>
<evidence type="ECO:0000256" key="4">
    <source>
        <dbReference type="ARBA" id="ARBA00022475"/>
    </source>
</evidence>
<dbReference type="STRING" id="1197717.BED41_02775"/>
<dbReference type="InterPro" id="IPR051449">
    <property type="entry name" value="ABC-2_transporter_component"/>
</dbReference>
<proteinExistence type="inferred from homology"/>
<dbReference type="Pfam" id="PF12698">
    <property type="entry name" value="ABC2_membrane_3"/>
    <property type="match status" value="1"/>
</dbReference>
<dbReference type="GO" id="GO:0005886">
    <property type="term" value="C:plasma membrane"/>
    <property type="evidence" value="ECO:0007669"/>
    <property type="project" value="UniProtKB-SubCell"/>
</dbReference>
<comment type="similarity">
    <text evidence="2">Belongs to the ABC-2 integral membrane protein family.</text>
</comment>
<dbReference type="EMBL" id="CP016757">
    <property type="protein sequence ID" value="ANZ44107.1"/>
    <property type="molecule type" value="Genomic_DNA"/>
</dbReference>
<dbReference type="Proteomes" id="UP000093044">
    <property type="component" value="Chromosome"/>
</dbReference>
<evidence type="ECO:0000313" key="9">
    <source>
        <dbReference type="Proteomes" id="UP000093044"/>
    </source>
</evidence>
<protein>
    <submittedName>
        <fullName evidence="8">Transporter</fullName>
    </submittedName>
</protein>
<reference evidence="8" key="1">
    <citation type="submission" date="2016-08" db="EMBL/GenBank/DDBJ databases">
        <title>Complete genome of Cloacibacillus porcorum.</title>
        <authorList>
            <person name="Looft T."/>
            <person name="Bayles D.O."/>
            <person name="Alt D.P."/>
        </authorList>
    </citation>
    <scope>NUCLEOTIDE SEQUENCE [LARGE SCALE GENOMIC DNA]</scope>
    <source>
        <strain evidence="8">CL-84</strain>
    </source>
</reference>
<dbReference type="KEGG" id="cpor:BED41_02775"/>
<dbReference type="GeneID" id="83056776"/>
<evidence type="ECO:0000256" key="7">
    <source>
        <dbReference type="ARBA" id="ARBA00023136"/>
    </source>
</evidence>
<evidence type="ECO:0000256" key="2">
    <source>
        <dbReference type="ARBA" id="ARBA00007783"/>
    </source>
</evidence>
<accession>A0A1B2I2D8</accession>
<dbReference type="PANTHER" id="PTHR30294:SF29">
    <property type="entry name" value="MULTIDRUG ABC TRANSPORTER PERMEASE YBHS-RELATED"/>
    <property type="match status" value="1"/>
</dbReference>
<comment type="subcellular location">
    <subcellularLocation>
        <location evidence="1">Cell membrane</location>
        <topology evidence="1">Multi-pass membrane protein</topology>
    </subcellularLocation>
</comment>
<keyword evidence="3" id="KW-0813">Transport</keyword>
<dbReference type="AlphaFoldDB" id="A0A1B2I2D8"/>
<dbReference type="RefSeq" id="WP_066742830.1">
    <property type="nucleotide sequence ID" value="NZ_CALCLR010000059.1"/>
</dbReference>
<dbReference type="InterPro" id="IPR013525">
    <property type="entry name" value="ABC2_TM"/>
</dbReference>
<sequence>MNWERMHALIVKEFIQLMRDRITLAIVVFMPLAQLLIFGFAINTDIKHLRTVVFDQSRTQESREMINSLTSSNYFDVIKYAGSVKEVDQTVESGRAKVGIVFPPDYASRIKGGRQTSVQVIIDATDNLSASSALAAAQTIGMLKSQEILAEKFSRLGMKIPGQAVDMRIRLWYNPDFITSWYIVPGIMGLLLTLTLISMMSMAIVRESEQGTLEQLLVTPMKIWELLFSKIIPYIVVGYVQVFISIVVGIFVFNMPFLGSLTLFYFLTFFYVVASLSLGIMISCFAQNQTQALQMSVFIILPSVLLSGFVFPLESMPAGFRYLGECFPITYYISLSRQIILKGGGLAYVWQDTLALVAYIAVMFTASILMFKRRFVP</sequence>
<evidence type="ECO:0000256" key="3">
    <source>
        <dbReference type="ARBA" id="ARBA00022448"/>
    </source>
</evidence>
<dbReference type="InterPro" id="IPR047817">
    <property type="entry name" value="ABC2_TM_bact-type"/>
</dbReference>
<gene>
    <name evidence="8" type="ORF">BED41_02775</name>
</gene>
<organism evidence="8 9">
    <name type="scientific">Cloacibacillus porcorum</name>
    <dbReference type="NCBI Taxonomy" id="1197717"/>
    <lineage>
        <taxon>Bacteria</taxon>
        <taxon>Thermotogati</taxon>
        <taxon>Synergistota</taxon>
        <taxon>Synergistia</taxon>
        <taxon>Synergistales</taxon>
        <taxon>Synergistaceae</taxon>
        <taxon>Cloacibacillus</taxon>
    </lineage>
</organism>
<evidence type="ECO:0000256" key="6">
    <source>
        <dbReference type="ARBA" id="ARBA00022989"/>
    </source>
</evidence>
<evidence type="ECO:0000256" key="5">
    <source>
        <dbReference type="ARBA" id="ARBA00022692"/>
    </source>
</evidence>
<dbReference type="OrthoDB" id="9776218at2"/>
<dbReference type="GO" id="GO:0140359">
    <property type="term" value="F:ABC-type transporter activity"/>
    <property type="evidence" value="ECO:0007669"/>
    <property type="project" value="InterPro"/>
</dbReference>
<keyword evidence="6" id="KW-1133">Transmembrane helix</keyword>
<dbReference type="Gene3D" id="3.40.1710.10">
    <property type="entry name" value="abc type-2 transporter like domain"/>
    <property type="match status" value="1"/>
</dbReference>
<dbReference type="PROSITE" id="PS51012">
    <property type="entry name" value="ABC_TM2"/>
    <property type="match status" value="1"/>
</dbReference>
<name>A0A1B2I2D8_9BACT</name>